<dbReference type="RefSeq" id="WP_237359595.1">
    <property type="nucleotide sequence ID" value="NZ_CAKLDM010000001.1"/>
</dbReference>
<evidence type="ECO:0000313" key="6">
    <source>
        <dbReference type="Proteomes" id="UP000838748"/>
    </source>
</evidence>
<dbReference type="SUPFAM" id="SSF53659">
    <property type="entry name" value="Isocitrate/Isopropylmalate dehydrogenase-like"/>
    <property type="match status" value="1"/>
</dbReference>
<dbReference type="GO" id="GO:0008959">
    <property type="term" value="F:phosphate acetyltransferase activity"/>
    <property type="evidence" value="ECO:0007669"/>
    <property type="project" value="UniProtKB-EC"/>
</dbReference>
<proteinExistence type="inferred from homology"/>
<evidence type="ECO:0000256" key="1">
    <source>
        <dbReference type="ARBA" id="ARBA00005656"/>
    </source>
</evidence>
<comment type="similarity">
    <text evidence="1">Belongs to the phosphate acetyltransferase and butyryltransferase family.</text>
</comment>
<feature type="domain" description="Phosphate acetyl/butaryl transferase" evidence="4">
    <location>
        <begin position="78"/>
        <end position="294"/>
    </location>
</feature>
<keyword evidence="3 5" id="KW-0012">Acyltransferase</keyword>
<comment type="caution">
    <text evidence="5">The sequence shown here is derived from an EMBL/GenBank/DDBJ whole genome shotgun (WGS) entry which is preliminary data.</text>
</comment>
<dbReference type="EMBL" id="CAKLDM010000001">
    <property type="protein sequence ID" value="CAH0536088.1"/>
    <property type="molecule type" value="Genomic_DNA"/>
</dbReference>
<evidence type="ECO:0000256" key="2">
    <source>
        <dbReference type="ARBA" id="ARBA00022679"/>
    </source>
</evidence>
<dbReference type="InterPro" id="IPR012147">
    <property type="entry name" value="P_Ac_Bu_trans"/>
</dbReference>
<evidence type="ECO:0000256" key="3">
    <source>
        <dbReference type="ARBA" id="ARBA00023315"/>
    </source>
</evidence>
<dbReference type="Proteomes" id="UP000838748">
    <property type="component" value="Unassembled WGS sequence"/>
</dbReference>
<name>A0ABM8ZYQ5_9VIBR</name>
<reference evidence="5" key="1">
    <citation type="submission" date="2021-11" db="EMBL/GenBank/DDBJ databases">
        <authorList>
            <person name="Rodrigo-Torres L."/>
            <person name="Arahal R. D."/>
            <person name="Lucena T."/>
        </authorList>
    </citation>
    <scope>NUCLEOTIDE SEQUENCE</scope>
    <source>
        <strain evidence="5">CECT 7928</strain>
    </source>
</reference>
<dbReference type="Pfam" id="PF01515">
    <property type="entry name" value="PTA_PTB"/>
    <property type="match status" value="1"/>
</dbReference>
<evidence type="ECO:0000259" key="4">
    <source>
        <dbReference type="Pfam" id="PF01515"/>
    </source>
</evidence>
<dbReference type="PANTHER" id="PTHR43356:SF2">
    <property type="entry name" value="PHOSPHATE ACETYLTRANSFERASE"/>
    <property type="match status" value="1"/>
</dbReference>
<dbReference type="EC" id="2.3.1.8" evidence="5"/>
<keyword evidence="2 5" id="KW-0808">Transferase</keyword>
<evidence type="ECO:0000313" key="5">
    <source>
        <dbReference type="EMBL" id="CAH0536088.1"/>
    </source>
</evidence>
<dbReference type="PIRSF" id="PIRSF000428">
    <property type="entry name" value="P_Ac_trans"/>
    <property type="match status" value="1"/>
</dbReference>
<organism evidence="5 6">
    <name type="scientific">Vibrio marisflavi CECT 7928</name>
    <dbReference type="NCBI Taxonomy" id="634439"/>
    <lineage>
        <taxon>Bacteria</taxon>
        <taxon>Pseudomonadati</taxon>
        <taxon>Pseudomonadota</taxon>
        <taxon>Gammaproteobacteria</taxon>
        <taxon>Vibrionales</taxon>
        <taxon>Vibrionaceae</taxon>
        <taxon>Vibrio</taxon>
    </lineage>
</organism>
<protein>
    <submittedName>
        <fullName evidence="5">Phosphate acetyltransferase</fullName>
        <ecNumber evidence="5">2.3.1.8</ecNumber>
    </submittedName>
</protein>
<dbReference type="PANTHER" id="PTHR43356">
    <property type="entry name" value="PHOSPHATE ACETYLTRANSFERASE"/>
    <property type="match status" value="1"/>
</dbReference>
<dbReference type="Gene3D" id="3.40.718.10">
    <property type="entry name" value="Isopropylmalate Dehydrogenase"/>
    <property type="match status" value="1"/>
</dbReference>
<accession>A0ABM8ZYQ5</accession>
<sequence>MLKSLETFVEIAKSKTVKKIAVAAAEDRTTLKALKLITEQKIAEPILVGDKEKIFQISEEVAFDVHGFEVIDEKNKSKACQKAVALVKEGKADVLTRGALGTPEYLRPILHRETGLKKAKLVSQAGFVHIPTYHKVFAFTDSGINIAPDVNEKAQMIQQCVNVFHNVGVEKPKVAVIAATEGVKTAMPSTIDAAILTQMNRRGGIKGCTVDGPLSIDLAFSKESVEHKGLDTEVGGDVDLILLPDINAANTFYKTSTFLGGAKAASFIIGTIAPVDFPSRSDSVETKYYAMACAIAQCAE</sequence>
<dbReference type="InterPro" id="IPR050500">
    <property type="entry name" value="Phos_Acetyltrans/Butyryltrans"/>
</dbReference>
<keyword evidence="6" id="KW-1185">Reference proteome</keyword>
<dbReference type="InterPro" id="IPR002505">
    <property type="entry name" value="PTA_PTB"/>
</dbReference>
<gene>
    <name evidence="5" type="primary">pta_1</name>
    <name evidence="5" type="ORF">VMF7928_00184</name>
</gene>